<evidence type="ECO:0000256" key="1">
    <source>
        <dbReference type="SAM" id="MobiDB-lite"/>
    </source>
</evidence>
<organism evidence="2 3">
    <name type="scientific">Mesorhizobium prunaredense</name>
    <dbReference type="NCBI Taxonomy" id="1631249"/>
    <lineage>
        <taxon>Bacteria</taxon>
        <taxon>Pseudomonadati</taxon>
        <taxon>Pseudomonadota</taxon>
        <taxon>Alphaproteobacteria</taxon>
        <taxon>Hyphomicrobiales</taxon>
        <taxon>Phyllobacteriaceae</taxon>
        <taxon>Mesorhizobium</taxon>
    </lineage>
</organism>
<sequence length="87" mass="9697">MGQTLTEDPGAPAPSPQARWNAAHPKEIWAHAALRSALKKGLIEKEPCGVCGAHEVDGHHHDYDRPMDVRWLCRLHHRGVHRKGGRS</sequence>
<proteinExistence type="predicted"/>
<gene>
    <name evidence="2" type="ORF">BQ8794_270074</name>
</gene>
<protein>
    <submittedName>
        <fullName evidence="2">Uncharacterized protein</fullName>
    </submittedName>
</protein>
<dbReference type="AlphaFoldDB" id="A0A1R3V8N0"/>
<name>A0A1R3V8N0_9HYPH</name>
<keyword evidence="3" id="KW-1185">Reference proteome</keyword>
<dbReference type="STRING" id="1631249.BQ8794_270074"/>
<accession>A0A1R3V8N0</accession>
<dbReference type="Proteomes" id="UP000188388">
    <property type="component" value="Unassembled WGS sequence"/>
</dbReference>
<feature type="region of interest" description="Disordered" evidence="1">
    <location>
        <begin position="1"/>
        <end position="24"/>
    </location>
</feature>
<evidence type="ECO:0000313" key="2">
    <source>
        <dbReference type="EMBL" id="SIT56247.1"/>
    </source>
</evidence>
<dbReference type="EMBL" id="FTPD01000020">
    <property type="protein sequence ID" value="SIT56247.1"/>
    <property type="molecule type" value="Genomic_DNA"/>
</dbReference>
<reference evidence="3" key="1">
    <citation type="submission" date="2017-01" db="EMBL/GenBank/DDBJ databases">
        <authorList>
            <person name="Brunel B."/>
        </authorList>
    </citation>
    <scope>NUCLEOTIDE SEQUENCE [LARGE SCALE GENOMIC DNA]</scope>
</reference>
<evidence type="ECO:0000313" key="3">
    <source>
        <dbReference type="Proteomes" id="UP000188388"/>
    </source>
</evidence>